<dbReference type="SUPFAM" id="SSF54919">
    <property type="entry name" value="Nucleoside diphosphate kinase, NDK"/>
    <property type="match status" value="1"/>
</dbReference>
<dbReference type="RefSeq" id="WP_190186692.1">
    <property type="nucleotide sequence ID" value="NZ_BMVP01000013.1"/>
</dbReference>
<name>A0ABQ3EYZ5_9ACTN</name>
<sequence>MSYSAIGPRALDALTRDPRKAQAYRRDPYMREALAALAPALATDALHRHTFVVLKPDAVAGRRCELILGILRSLGWHPVAATTVRFDPLLVRELWRYQFNAASAQRIALVDPLLSCGPAVLVLLEDRDAARDVPASVRLTAAKGSAEPSAARSGDLRTRIGRVNGLLNFIHTADEPIDVARELQLFSYQTGWSWCAGPLLGTEAADPAAAGETVTALLRTAEAEIPAHDLDVTASLGRLTGLAGPWGACARDLPGPAHVEEWLRVLRTTPLPDTDARWDVLTVLTSWIHCNEEGVLPIIPTTRADAWRTGTAHDAPRRAVAV</sequence>
<evidence type="ECO:0000259" key="1">
    <source>
        <dbReference type="Pfam" id="PF00334"/>
    </source>
</evidence>
<evidence type="ECO:0000313" key="3">
    <source>
        <dbReference type="Proteomes" id="UP000642673"/>
    </source>
</evidence>
<keyword evidence="3" id="KW-1185">Reference proteome</keyword>
<dbReference type="InterPro" id="IPR036850">
    <property type="entry name" value="NDK-like_dom_sf"/>
</dbReference>
<dbReference type="EMBL" id="BMVP01000013">
    <property type="protein sequence ID" value="GHB75579.1"/>
    <property type="molecule type" value="Genomic_DNA"/>
</dbReference>
<dbReference type="Gene3D" id="3.30.70.141">
    <property type="entry name" value="Nucleoside diphosphate kinase-like domain"/>
    <property type="match status" value="1"/>
</dbReference>
<reference evidence="3" key="1">
    <citation type="journal article" date="2019" name="Int. J. Syst. Evol. Microbiol.">
        <title>The Global Catalogue of Microorganisms (GCM) 10K type strain sequencing project: providing services to taxonomists for standard genome sequencing and annotation.</title>
        <authorList>
            <consortium name="The Broad Institute Genomics Platform"/>
            <consortium name="The Broad Institute Genome Sequencing Center for Infectious Disease"/>
            <person name="Wu L."/>
            <person name="Ma J."/>
        </authorList>
    </citation>
    <scope>NUCLEOTIDE SEQUENCE [LARGE SCALE GENOMIC DNA]</scope>
    <source>
        <strain evidence="3">JCM 4738</strain>
    </source>
</reference>
<dbReference type="InterPro" id="IPR034907">
    <property type="entry name" value="NDK-like_dom"/>
</dbReference>
<feature type="domain" description="Nucleoside diphosphate kinase-like" evidence="1">
    <location>
        <begin position="49"/>
        <end position="186"/>
    </location>
</feature>
<accession>A0ABQ3EYZ5</accession>
<dbReference type="Proteomes" id="UP000642673">
    <property type="component" value="Unassembled WGS sequence"/>
</dbReference>
<organism evidence="2 3">
    <name type="scientific">Streptomyces cirratus</name>
    <dbReference type="NCBI Taxonomy" id="68187"/>
    <lineage>
        <taxon>Bacteria</taxon>
        <taxon>Bacillati</taxon>
        <taxon>Actinomycetota</taxon>
        <taxon>Actinomycetes</taxon>
        <taxon>Kitasatosporales</taxon>
        <taxon>Streptomycetaceae</taxon>
        <taxon>Streptomyces</taxon>
    </lineage>
</organism>
<gene>
    <name evidence="2" type="ORF">GCM10010347_52450</name>
</gene>
<dbReference type="Pfam" id="PF00334">
    <property type="entry name" value="NDK"/>
    <property type="match status" value="1"/>
</dbReference>
<proteinExistence type="predicted"/>
<protein>
    <recommendedName>
        <fullName evidence="1">Nucleoside diphosphate kinase-like domain-containing protein</fullName>
    </recommendedName>
</protein>
<evidence type="ECO:0000313" key="2">
    <source>
        <dbReference type="EMBL" id="GHB75579.1"/>
    </source>
</evidence>
<comment type="caution">
    <text evidence="2">The sequence shown here is derived from an EMBL/GenBank/DDBJ whole genome shotgun (WGS) entry which is preliminary data.</text>
</comment>